<evidence type="ECO:0000256" key="2">
    <source>
        <dbReference type="ARBA" id="ARBA00023163"/>
    </source>
</evidence>
<organism evidence="7 8">
    <name type="scientific">Viridothelium virens</name>
    <name type="common">Speckled blister lichen</name>
    <name type="synonym">Trypethelium virens</name>
    <dbReference type="NCBI Taxonomy" id="1048519"/>
    <lineage>
        <taxon>Eukaryota</taxon>
        <taxon>Fungi</taxon>
        <taxon>Dikarya</taxon>
        <taxon>Ascomycota</taxon>
        <taxon>Pezizomycotina</taxon>
        <taxon>Dothideomycetes</taxon>
        <taxon>Dothideomycetes incertae sedis</taxon>
        <taxon>Trypetheliales</taxon>
        <taxon>Trypetheliaceae</taxon>
        <taxon>Viridothelium</taxon>
    </lineage>
</organism>
<name>A0A6A6GVV8_VIRVR</name>
<feature type="domain" description="HTH myb-type" evidence="6">
    <location>
        <begin position="60"/>
        <end position="112"/>
    </location>
</feature>
<evidence type="ECO:0000256" key="4">
    <source>
        <dbReference type="SAM" id="MobiDB-lite"/>
    </source>
</evidence>
<dbReference type="AlphaFoldDB" id="A0A6A6GVV8"/>
<dbReference type="CDD" id="cd00167">
    <property type="entry name" value="SANT"/>
    <property type="match status" value="3"/>
</dbReference>
<feature type="domain" description="Myb-like" evidence="5">
    <location>
        <begin position="2"/>
        <end position="57"/>
    </location>
</feature>
<dbReference type="GO" id="GO:0045944">
    <property type="term" value="P:positive regulation of transcription by RNA polymerase II"/>
    <property type="evidence" value="ECO:0007669"/>
    <property type="project" value="TreeGrafter"/>
</dbReference>
<dbReference type="OrthoDB" id="2143914at2759"/>
<sequence>MATQRERRWWTSQEDDILKNGVRIQLREDGTVQNWNDIAASLPDRTNKDCRKRWSKIQLDIRKGAWTREEDERLKQAVEQLGFKWCQVATMVQTRNADQCAKRWQHVLGPDFKHSPWTPEEDRKLLDAITKYGNNWKQIGLSDLPDRSTHDIRNRSLLLGRRSRKTLPRRPVPAQQPSPPFDDDDMVNGGPQGSDGEEDDGDEDACDENSECEYTGSSELHQAQESSRGIMTQQEISIPSELRIDPVCIPHFQQPHTSSATHLTTNSVFEPHWSGTTRQDQTYVGLSTPCSGSTAWFNALESTTSDAAASQTPWLAKSATDEQCFQNPALLDVGYFDIPGSKDGSSNHVGIENNASASVYAHGETRKEIKQKGSVTLTLSQVDPCIAHEIMGSVLKHSAGLKIQCIVNDN</sequence>
<dbReference type="PANTHER" id="PTHR45614:SF265">
    <property type="entry name" value="MYB-LIKE DOMAIN-CONTAINING PROTEIN-RELATED"/>
    <property type="match status" value="1"/>
</dbReference>
<dbReference type="Pfam" id="PF00249">
    <property type="entry name" value="Myb_DNA-binding"/>
    <property type="match status" value="1"/>
</dbReference>
<keyword evidence="3" id="KW-0539">Nucleus</keyword>
<dbReference type="PANTHER" id="PTHR45614">
    <property type="entry name" value="MYB PROTEIN-RELATED"/>
    <property type="match status" value="1"/>
</dbReference>
<feature type="domain" description="HTH myb-type" evidence="6">
    <location>
        <begin position="113"/>
        <end position="166"/>
    </location>
</feature>
<dbReference type="InterPro" id="IPR001005">
    <property type="entry name" value="SANT/Myb"/>
</dbReference>
<dbReference type="EMBL" id="ML991855">
    <property type="protein sequence ID" value="KAF2229729.1"/>
    <property type="molecule type" value="Genomic_DNA"/>
</dbReference>
<feature type="region of interest" description="Disordered" evidence="4">
    <location>
        <begin position="154"/>
        <end position="230"/>
    </location>
</feature>
<keyword evidence="2" id="KW-0804">Transcription</keyword>
<feature type="compositionally biased region" description="Polar residues" evidence="4">
    <location>
        <begin position="215"/>
        <end position="230"/>
    </location>
</feature>
<dbReference type="PROSITE" id="PS51294">
    <property type="entry name" value="HTH_MYB"/>
    <property type="match status" value="2"/>
</dbReference>
<accession>A0A6A6GVV8</accession>
<dbReference type="GO" id="GO:0000278">
    <property type="term" value="P:mitotic cell cycle"/>
    <property type="evidence" value="ECO:0007669"/>
    <property type="project" value="TreeGrafter"/>
</dbReference>
<feature type="domain" description="Myb-like" evidence="5">
    <location>
        <begin position="58"/>
        <end position="108"/>
    </location>
</feature>
<keyword evidence="8" id="KW-1185">Reference proteome</keyword>
<dbReference type="Gene3D" id="1.10.10.60">
    <property type="entry name" value="Homeodomain-like"/>
    <property type="match status" value="3"/>
</dbReference>
<gene>
    <name evidence="7" type="ORF">EV356DRAFT_510189</name>
</gene>
<dbReference type="Pfam" id="PF13921">
    <property type="entry name" value="Myb_DNA-bind_6"/>
    <property type="match status" value="1"/>
</dbReference>
<dbReference type="InterPro" id="IPR050560">
    <property type="entry name" value="MYB_TF"/>
</dbReference>
<dbReference type="SMART" id="SM00717">
    <property type="entry name" value="SANT"/>
    <property type="match status" value="3"/>
</dbReference>
<dbReference type="GO" id="GO:0000981">
    <property type="term" value="F:DNA-binding transcription factor activity, RNA polymerase II-specific"/>
    <property type="evidence" value="ECO:0007669"/>
    <property type="project" value="TreeGrafter"/>
</dbReference>
<dbReference type="InterPro" id="IPR009057">
    <property type="entry name" value="Homeodomain-like_sf"/>
</dbReference>
<dbReference type="GO" id="GO:0005634">
    <property type="term" value="C:nucleus"/>
    <property type="evidence" value="ECO:0007669"/>
    <property type="project" value="TreeGrafter"/>
</dbReference>
<evidence type="ECO:0000259" key="5">
    <source>
        <dbReference type="PROSITE" id="PS50090"/>
    </source>
</evidence>
<evidence type="ECO:0000256" key="1">
    <source>
        <dbReference type="ARBA" id="ARBA00023015"/>
    </source>
</evidence>
<reference evidence="7" key="1">
    <citation type="journal article" date="2020" name="Stud. Mycol.">
        <title>101 Dothideomycetes genomes: a test case for predicting lifestyles and emergence of pathogens.</title>
        <authorList>
            <person name="Haridas S."/>
            <person name="Albert R."/>
            <person name="Binder M."/>
            <person name="Bloem J."/>
            <person name="Labutti K."/>
            <person name="Salamov A."/>
            <person name="Andreopoulos B."/>
            <person name="Baker S."/>
            <person name="Barry K."/>
            <person name="Bills G."/>
            <person name="Bluhm B."/>
            <person name="Cannon C."/>
            <person name="Castanera R."/>
            <person name="Culley D."/>
            <person name="Daum C."/>
            <person name="Ezra D."/>
            <person name="Gonzalez J."/>
            <person name="Henrissat B."/>
            <person name="Kuo A."/>
            <person name="Liang C."/>
            <person name="Lipzen A."/>
            <person name="Lutzoni F."/>
            <person name="Magnuson J."/>
            <person name="Mondo S."/>
            <person name="Nolan M."/>
            <person name="Ohm R."/>
            <person name="Pangilinan J."/>
            <person name="Park H.-J."/>
            <person name="Ramirez L."/>
            <person name="Alfaro M."/>
            <person name="Sun H."/>
            <person name="Tritt A."/>
            <person name="Yoshinaga Y."/>
            <person name="Zwiers L.-H."/>
            <person name="Turgeon B."/>
            <person name="Goodwin S."/>
            <person name="Spatafora J."/>
            <person name="Crous P."/>
            <person name="Grigoriev I."/>
        </authorList>
    </citation>
    <scope>NUCLEOTIDE SEQUENCE</scope>
    <source>
        <strain evidence="7">Tuck. ex Michener</strain>
    </source>
</reference>
<protein>
    <submittedName>
        <fullName evidence="7">Uncharacterized protein</fullName>
    </submittedName>
</protein>
<evidence type="ECO:0000313" key="8">
    <source>
        <dbReference type="Proteomes" id="UP000800092"/>
    </source>
</evidence>
<proteinExistence type="predicted"/>
<evidence type="ECO:0000256" key="3">
    <source>
        <dbReference type="ARBA" id="ARBA00023242"/>
    </source>
</evidence>
<dbReference type="Proteomes" id="UP000800092">
    <property type="component" value="Unassembled WGS sequence"/>
</dbReference>
<dbReference type="GO" id="GO:0000978">
    <property type="term" value="F:RNA polymerase II cis-regulatory region sequence-specific DNA binding"/>
    <property type="evidence" value="ECO:0007669"/>
    <property type="project" value="TreeGrafter"/>
</dbReference>
<dbReference type="SUPFAM" id="SSF46689">
    <property type="entry name" value="Homeodomain-like"/>
    <property type="match status" value="2"/>
</dbReference>
<evidence type="ECO:0000259" key="6">
    <source>
        <dbReference type="PROSITE" id="PS51294"/>
    </source>
</evidence>
<dbReference type="PROSITE" id="PS50090">
    <property type="entry name" value="MYB_LIKE"/>
    <property type="match status" value="3"/>
</dbReference>
<dbReference type="InterPro" id="IPR017930">
    <property type="entry name" value="Myb_dom"/>
</dbReference>
<feature type="domain" description="Myb-like" evidence="5">
    <location>
        <begin position="109"/>
        <end position="155"/>
    </location>
</feature>
<evidence type="ECO:0000313" key="7">
    <source>
        <dbReference type="EMBL" id="KAF2229729.1"/>
    </source>
</evidence>
<feature type="compositionally biased region" description="Pro residues" evidence="4">
    <location>
        <begin position="170"/>
        <end position="180"/>
    </location>
</feature>
<dbReference type="FunFam" id="1.10.10.60:FF:000016">
    <property type="entry name" value="Transcriptional activator Myb isoform A"/>
    <property type="match status" value="1"/>
</dbReference>
<keyword evidence="1" id="KW-0805">Transcription regulation</keyword>
<feature type="compositionally biased region" description="Acidic residues" evidence="4">
    <location>
        <begin position="195"/>
        <end position="211"/>
    </location>
</feature>